<gene>
    <name evidence="2" type="primary">LOC106817075</name>
</gene>
<sequence>AAKQARFTELFYRTYRYLNDSAGYYNGGELPTKQILLRNRDLVHRENKKLGVHTSFIYYVFMKRIEWKPFYAIHLFYNQRRDNIDDAIDEYTAENIKTLNTTFGEMARWIYYGTTDVILDG</sequence>
<evidence type="ECO:0000313" key="1">
    <source>
        <dbReference type="Proteomes" id="UP000695022"/>
    </source>
</evidence>
<dbReference type="Proteomes" id="UP000695022">
    <property type="component" value="Unplaced"/>
</dbReference>
<dbReference type="PANTHER" id="PTHR46830">
    <property type="entry name" value="TRANSFERASE, PUTATIVE-RELATED"/>
    <property type="match status" value="1"/>
</dbReference>
<reference evidence="2" key="1">
    <citation type="submission" date="2025-08" db="UniProtKB">
        <authorList>
            <consortium name="RefSeq"/>
        </authorList>
    </citation>
    <scope>IDENTIFICATION</scope>
</reference>
<protein>
    <submittedName>
        <fullName evidence="2">Uncharacterized protein LOC106817075</fullName>
    </submittedName>
</protein>
<dbReference type="PANTHER" id="PTHR46830:SF1">
    <property type="entry name" value="ALPHA-1,4-N-ACETYLGLUCOSAMINYLTRANSFERASE"/>
    <property type="match status" value="1"/>
</dbReference>
<proteinExistence type="predicted"/>
<accession>A0ABM1EYD7</accession>
<keyword evidence="1" id="KW-1185">Reference proteome</keyword>
<dbReference type="GeneID" id="106817075"/>
<feature type="non-terminal residue" evidence="2">
    <location>
        <position position="1"/>
    </location>
</feature>
<dbReference type="RefSeq" id="XP_014677208.1">
    <property type="nucleotide sequence ID" value="XM_014821722.1"/>
</dbReference>
<evidence type="ECO:0000313" key="2">
    <source>
        <dbReference type="RefSeq" id="XP_014677208.1"/>
    </source>
</evidence>
<name>A0ABM1EYD7_PRICU</name>
<organism evidence="1 2">
    <name type="scientific">Priapulus caudatus</name>
    <name type="common">Priapulid worm</name>
    <dbReference type="NCBI Taxonomy" id="37621"/>
    <lineage>
        <taxon>Eukaryota</taxon>
        <taxon>Metazoa</taxon>
        <taxon>Ecdysozoa</taxon>
        <taxon>Scalidophora</taxon>
        <taxon>Priapulida</taxon>
        <taxon>Priapulimorpha</taxon>
        <taxon>Priapulimorphida</taxon>
        <taxon>Priapulidae</taxon>
        <taxon>Priapulus</taxon>
    </lineage>
</organism>